<dbReference type="EMBL" id="CM051401">
    <property type="protein sequence ID" value="KAJ4712445.1"/>
    <property type="molecule type" value="Genomic_DNA"/>
</dbReference>
<organism evidence="1 2">
    <name type="scientific">Melia azedarach</name>
    <name type="common">Chinaberry tree</name>
    <dbReference type="NCBI Taxonomy" id="155640"/>
    <lineage>
        <taxon>Eukaryota</taxon>
        <taxon>Viridiplantae</taxon>
        <taxon>Streptophyta</taxon>
        <taxon>Embryophyta</taxon>
        <taxon>Tracheophyta</taxon>
        <taxon>Spermatophyta</taxon>
        <taxon>Magnoliopsida</taxon>
        <taxon>eudicotyledons</taxon>
        <taxon>Gunneridae</taxon>
        <taxon>Pentapetalae</taxon>
        <taxon>rosids</taxon>
        <taxon>malvids</taxon>
        <taxon>Sapindales</taxon>
        <taxon>Meliaceae</taxon>
        <taxon>Melia</taxon>
    </lineage>
</organism>
<evidence type="ECO:0000313" key="1">
    <source>
        <dbReference type="EMBL" id="KAJ4712445.1"/>
    </source>
</evidence>
<accession>A0ACC1XMI6</accession>
<name>A0ACC1XMI6_MELAZ</name>
<evidence type="ECO:0000313" key="2">
    <source>
        <dbReference type="Proteomes" id="UP001164539"/>
    </source>
</evidence>
<gene>
    <name evidence="1" type="ORF">OWV82_014689</name>
</gene>
<reference evidence="1 2" key="1">
    <citation type="journal article" date="2023" name="Science">
        <title>Complex scaffold remodeling in plant triterpene biosynthesis.</title>
        <authorList>
            <person name="De La Pena R."/>
            <person name="Hodgson H."/>
            <person name="Liu J.C."/>
            <person name="Stephenson M.J."/>
            <person name="Martin A.C."/>
            <person name="Owen C."/>
            <person name="Harkess A."/>
            <person name="Leebens-Mack J."/>
            <person name="Jimenez L.E."/>
            <person name="Osbourn A."/>
            <person name="Sattely E.S."/>
        </authorList>
    </citation>
    <scope>NUCLEOTIDE SEQUENCE [LARGE SCALE GENOMIC DNA]</scope>
    <source>
        <strain evidence="2">cv. JPN11</strain>
        <tissue evidence="1">Leaf</tissue>
    </source>
</reference>
<protein>
    <submittedName>
        <fullName evidence="1">Cytochrome P450</fullName>
    </submittedName>
</protein>
<dbReference type="Proteomes" id="UP001164539">
    <property type="component" value="Chromosome 8"/>
</dbReference>
<sequence>MMNILQILEIKSMLFHPFPILISLLLIIFVTKWVLFTSGTSNRNLPPSPPKIPVIGNLHQLSSLPHRSLHSMAQRHGPLMLLHLGLAPTLVVSSADCAKDIFKTHDIIFANRPDSSISRRLLYDYKDVSLAPYGEYWRQMRSICVLQLLSLKRVQSFRFIRQEEINLMIEKINQSCSSSSTIDLSEVFPSLTNDIVCRVAFGRKYAEGEGGINFKMLLKDFSQLLGVFNIGDFIPWLGWLNYFTGLNAKVEKVYRDFDSFLDRIVDDHMTRQGEGVDIKEDQQDIVDVLLQIQKESVTSSMSMSRESIKATVLDMFSAGTDTTHTSLEWTMTELLRHPQVMKEAQDEIRRIVGGKPDISEDDLEKMHYLKAVIKESLRLHPPIPLLVPRESTEDVKVQGYDVLAKTRVIINAWAIGRDPNSWEEPEEFRPERFLNSSIDFKGHDFRLIPFGAGRRGCPGTTFAIVIIELVLASLLHKFDWALPGETRAEDLDITESSGLSVHRQLPLVVVATPR</sequence>
<proteinExistence type="predicted"/>
<keyword evidence="2" id="KW-1185">Reference proteome</keyword>
<comment type="caution">
    <text evidence="1">The sequence shown here is derived from an EMBL/GenBank/DDBJ whole genome shotgun (WGS) entry which is preliminary data.</text>
</comment>